<dbReference type="Pfam" id="PF18935">
    <property type="entry name" value="DUF5683"/>
    <property type="match status" value="1"/>
</dbReference>
<feature type="domain" description="DUF5683" evidence="1">
    <location>
        <begin position="68"/>
        <end position="233"/>
    </location>
</feature>
<gene>
    <name evidence="2" type="ORF">KZO38_06950</name>
</gene>
<dbReference type="InterPro" id="IPR043738">
    <property type="entry name" value="DUF5683"/>
</dbReference>
<dbReference type="EMBL" id="JAHXCT010000004">
    <property type="protein sequence ID" value="MBW4769499.1"/>
    <property type="molecule type" value="Genomic_DNA"/>
</dbReference>
<accession>A0ABS6YD67</accession>
<evidence type="ECO:0000313" key="2">
    <source>
        <dbReference type="EMBL" id="MBW4769499.1"/>
    </source>
</evidence>
<reference evidence="2 3" key="1">
    <citation type="submission" date="2021-07" db="EMBL/GenBank/DDBJ databases">
        <title>Genomic diversity and antimicrobial resistance of Prevotella spp. isolated from chronic lung disease airways.</title>
        <authorList>
            <person name="Webb K.A."/>
            <person name="Olagoke O.S."/>
            <person name="Baird T."/>
            <person name="Neill J."/>
            <person name="Pham A."/>
            <person name="Wells T.J."/>
            <person name="Ramsay K.A."/>
            <person name="Bell S.C."/>
            <person name="Sarovich D.S."/>
            <person name="Price E.P."/>
        </authorList>
    </citation>
    <scope>NUCLEOTIDE SEQUENCE [LARGE SCALE GENOMIC DNA]</scope>
    <source>
        <strain evidence="2 3">SCHI0011.S.12</strain>
    </source>
</reference>
<protein>
    <recommendedName>
        <fullName evidence="1">DUF5683 domain-containing protein</fullName>
    </recommendedName>
</protein>
<comment type="caution">
    <text evidence="2">The sequence shown here is derived from an EMBL/GenBank/DDBJ whole genome shotgun (WGS) entry which is preliminary data.</text>
</comment>
<organism evidence="2 3">
    <name type="scientific">Hoylesella nanceiensis</name>
    <dbReference type="NCBI Taxonomy" id="425941"/>
    <lineage>
        <taxon>Bacteria</taxon>
        <taxon>Pseudomonadati</taxon>
        <taxon>Bacteroidota</taxon>
        <taxon>Bacteroidia</taxon>
        <taxon>Bacteroidales</taxon>
        <taxon>Prevotellaceae</taxon>
        <taxon>Hoylesella</taxon>
    </lineage>
</organism>
<proteinExistence type="predicted"/>
<evidence type="ECO:0000313" key="3">
    <source>
        <dbReference type="Proteomes" id="UP000788426"/>
    </source>
</evidence>
<keyword evidence="3" id="KW-1185">Reference proteome</keyword>
<dbReference type="Proteomes" id="UP000788426">
    <property type="component" value="Unassembled WGS sequence"/>
</dbReference>
<sequence length="233" mass="26758">MSGLLCLTANNAYSQTDSLRIMTEQSDSITALQSSLPAENTLSKDDSVLIARNMPLKKKEKRNWETWHPEAKKALWLALVIPGAGQIYNRKYWKLPIVYGGFVGCLYALRWNNQMYKDYSQAYIDIMDNDPQTKSYESFLHLGTQVTQDNLSRYQTVFKQRKDKYRKWRDMSIFSLVAVYALSVIDAYVDASLSEFDISKDLSLKVSPTVINNKNERNPLKANALGFQCSFTF</sequence>
<dbReference type="RefSeq" id="WP_219481400.1">
    <property type="nucleotide sequence ID" value="NZ_JAHXCT010000004.1"/>
</dbReference>
<evidence type="ECO:0000259" key="1">
    <source>
        <dbReference type="Pfam" id="PF18935"/>
    </source>
</evidence>
<name>A0ABS6YD67_9BACT</name>